<keyword evidence="2" id="KW-0325">Glycoprotein</keyword>
<dbReference type="EMBL" id="KZ678132">
    <property type="protein sequence ID" value="PSN70505.1"/>
    <property type="molecule type" value="Genomic_DNA"/>
</dbReference>
<dbReference type="Pfam" id="PF00732">
    <property type="entry name" value="GMC_oxred_N"/>
    <property type="match status" value="1"/>
</dbReference>
<dbReference type="OrthoDB" id="269227at2759"/>
<dbReference type="PANTHER" id="PTHR11552">
    <property type="entry name" value="GLUCOSE-METHANOL-CHOLINE GMC OXIDOREDUCTASE"/>
    <property type="match status" value="1"/>
</dbReference>
<dbReference type="PIRSF" id="PIRSF000137">
    <property type="entry name" value="Alcohol_oxidase"/>
    <property type="match status" value="1"/>
</dbReference>
<comment type="similarity">
    <text evidence="1">Belongs to the GMC oxidoreductase family.</text>
</comment>
<keyword evidence="5" id="KW-0732">Signal</keyword>
<protein>
    <submittedName>
        <fullName evidence="8">Alcohol oxidase</fullName>
    </submittedName>
</protein>
<reference evidence="8 9" key="1">
    <citation type="journal article" date="2018" name="Front. Microbiol.">
        <title>Genome-Wide Analysis of Corynespora cassiicola Leaf Fall Disease Putative Effectors.</title>
        <authorList>
            <person name="Lopez D."/>
            <person name="Ribeiro S."/>
            <person name="Label P."/>
            <person name="Fumanal B."/>
            <person name="Venisse J.S."/>
            <person name="Kohler A."/>
            <person name="de Oliveira R.R."/>
            <person name="Labutti K."/>
            <person name="Lipzen A."/>
            <person name="Lail K."/>
            <person name="Bauer D."/>
            <person name="Ohm R.A."/>
            <person name="Barry K.W."/>
            <person name="Spatafora J."/>
            <person name="Grigoriev I.V."/>
            <person name="Martin F.M."/>
            <person name="Pujade-Renaud V."/>
        </authorList>
    </citation>
    <scope>NUCLEOTIDE SEQUENCE [LARGE SCALE GENOMIC DNA]</scope>
    <source>
        <strain evidence="8 9">Philippines</strain>
    </source>
</reference>
<feature type="chain" id="PRO_5015456105" evidence="5">
    <location>
        <begin position="22"/>
        <end position="610"/>
    </location>
</feature>
<dbReference type="PANTHER" id="PTHR11552:SF138">
    <property type="entry name" value="DEHYDROGENASE PKFF-RELATED"/>
    <property type="match status" value="1"/>
</dbReference>
<accession>A0A2T2NYK5</accession>
<evidence type="ECO:0000256" key="4">
    <source>
        <dbReference type="PIRSR" id="PIRSR000137-2"/>
    </source>
</evidence>
<evidence type="ECO:0000259" key="7">
    <source>
        <dbReference type="Pfam" id="PF05199"/>
    </source>
</evidence>
<feature type="domain" description="Glucose-methanol-choline oxidoreductase N-terminal" evidence="6">
    <location>
        <begin position="35"/>
        <end position="354"/>
    </location>
</feature>
<evidence type="ECO:0000256" key="1">
    <source>
        <dbReference type="ARBA" id="ARBA00010790"/>
    </source>
</evidence>
<dbReference type="Pfam" id="PF05199">
    <property type="entry name" value="GMC_oxred_C"/>
    <property type="match status" value="1"/>
</dbReference>
<dbReference type="InterPro" id="IPR000172">
    <property type="entry name" value="GMC_OxRdtase_N"/>
</dbReference>
<dbReference type="GO" id="GO:0044550">
    <property type="term" value="P:secondary metabolite biosynthetic process"/>
    <property type="evidence" value="ECO:0007669"/>
    <property type="project" value="TreeGrafter"/>
</dbReference>
<dbReference type="STRING" id="1448308.A0A2T2NYK5"/>
<gene>
    <name evidence="8" type="ORF">BS50DRAFT_599071</name>
</gene>
<organism evidence="8 9">
    <name type="scientific">Corynespora cassiicola Philippines</name>
    <dbReference type="NCBI Taxonomy" id="1448308"/>
    <lineage>
        <taxon>Eukaryota</taxon>
        <taxon>Fungi</taxon>
        <taxon>Dikarya</taxon>
        <taxon>Ascomycota</taxon>
        <taxon>Pezizomycotina</taxon>
        <taxon>Dothideomycetes</taxon>
        <taxon>Pleosporomycetidae</taxon>
        <taxon>Pleosporales</taxon>
        <taxon>Corynesporascaceae</taxon>
        <taxon>Corynespora</taxon>
    </lineage>
</organism>
<feature type="domain" description="Glucose-methanol-choline oxidoreductase C-terminal" evidence="7">
    <location>
        <begin position="458"/>
        <end position="594"/>
    </location>
</feature>
<dbReference type="Gene3D" id="3.50.50.60">
    <property type="entry name" value="FAD/NAD(P)-binding domain"/>
    <property type="match status" value="1"/>
</dbReference>
<keyword evidence="9" id="KW-1185">Reference proteome</keyword>
<dbReference type="InterPro" id="IPR012132">
    <property type="entry name" value="GMC_OxRdtase"/>
</dbReference>
<dbReference type="InterPro" id="IPR007867">
    <property type="entry name" value="GMC_OxRtase_C"/>
</dbReference>
<comment type="cofactor">
    <cofactor evidence="4">
        <name>FAD</name>
        <dbReference type="ChEBI" id="CHEBI:57692"/>
    </cofactor>
</comment>
<feature type="active site" description="Proton donor" evidence="3">
    <location>
        <position position="541"/>
    </location>
</feature>
<evidence type="ECO:0000259" key="6">
    <source>
        <dbReference type="Pfam" id="PF00732"/>
    </source>
</evidence>
<feature type="signal peptide" evidence="5">
    <location>
        <begin position="1"/>
        <end position="21"/>
    </location>
</feature>
<evidence type="ECO:0000256" key="5">
    <source>
        <dbReference type="SAM" id="SignalP"/>
    </source>
</evidence>
<dbReference type="AlphaFoldDB" id="A0A2T2NYK5"/>
<feature type="binding site" evidence="4">
    <location>
        <begin position="540"/>
        <end position="541"/>
    </location>
    <ligand>
        <name>FAD</name>
        <dbReference type="ChEBI" id="CHEBI:57692"/>
    </ligand>
</feature>
<keyword evidence="4" id="KW-0285">Flavoprotein</keyword>
<evidence type="ECO:0000256" key="2">
    <source>
        <dbReference type="ARBA" id="ARBA00023180"/>
    </source>
</evidence>
<keyword evidence="4" id="KW-0274">FAD</keyword>
<dbReference type="SUPFAM" id="SSF51905">
    <property type="entry name" value="FAD/NAD(P)-binding domain"/>
    <property type="match status" value="1"/>
</dbReference>
<feature type="binding site" evidence="4">
    <location>
        <begin position="586"/>
        <end position="587"/>
    </location>
    <ligand>
        <name>FAD</name>
        <dbReference type="ChEBI" id="CHEBI:57692"/>
    </ligand>
</feature>
<proteinExistence type="inferred from homology"/>
<evidence type="ECO:0000313" key="9">
    <source>
        <dbReference type="Proteomes" id="UP000240883"/>
    </source>
</evidence>
<dbReference type="GO" id="GO:0050660">
    <property type="term" value="F:flavin adenine dinucleotide binding"/>
    <property type="evidence" value="ECO:0007669"/>
    <property type="project" value="InterPro"/>
</dbReference>
<feature type="active site" description="Proton acceptor" evidence="3">
    <location>
        <position position="585"/>
    </location>
</feature>
<dbReference type="Gene3D" id="3.30.560.10">
    <property type="entry name" value="Glucose Oxidase, domain 3"/>
    <property type="match status" value="1"/>
</dbReference>
<sequence>MNRCALFPVLALYNLFLGSFAYDPERLGQPGNASYDYIVIGGGTAGLAVASRLSEVATVAVIEAGGLYEQDSGNQSIVPYYGLIMPFLGIAEDYPRQTLMDWDLFSTPQASAGNRRIHYAQGKTLGGSSAINTMAYHRGTVGSYRLWADMVDDQSYTFENLLPYFKRSCTLTPPNLQKRNAPNATVSYDPTAFDNSLKGPLQVSWGNWVDPVQSWLARALQAIGQPLSLSGLSSGALESGAWVPTTIDPKDATRSTSKSSYFSSVGGSNISIYLHSRATKILFNDRKEAVAVSVSTDGEEHVLSAAKEVILSAGVFHSPQLLMLSGVGPAATLSAHMIDLVADLPGVGQNLWDQIFFNILRGVNVPNTGTYLATEVQRDEAVQQYHSNAAGPYSSAGGYLSFEKLPPKFRGGFSNRTASLLSQFPSDWPEIEYIASGFPSGIENLTTIGAISGTLLTPLSRGSVTINSTSAFDPPVIDLGWLSDDADGEVLVAAFKRVREAWNSDAIANITMGPEILPGDSVVTDADILSYIKQSAQPIWHASSTCAMGKVEDKGAVVDNEAQVIGVKRLRVIDNSITPFSLPGHPQSSVYMLAEKISDGIIGLSPEYGI</sequence>
<name>A0A2T2NYK5_CORCC</name>
<dbReference type="InterPro" id="IPR036188">
    <property type="entry name" value="FAD/NAD-bd_sf"/>
</dbReference>
<evidence type="ECO:0000256" key="3">
    <source>
        <dbReference type="PIRSR" id="PIRSR000137-1"/>
    </source>
</evidence>
<dbReference type="SUPFAM" id="SSF54373">
    <property type="entry name" value="FAD-linked reductases, C-terminal domain"/>
    <property type="match status" value="1"/>
</dbReference>
<evidence type="ECO:0000313" key="8">
    <source>
        <dbReference type="EMBL" id="PSN70505.1"/>
    </source>
</evidence>
<dbReference type="Proteomes" id="UP000240883">
    <property type="component" value="Unassembled WGS sequence"/>
</dbReference>
<dbReference type="GO" id="GO:0016614">
    <property type="term" value="F:oxidoreductase activity, acting on CH-OH group of donors"/>
    <property type="evidence" value="ECO:0007669"/>
    <property type="project" value="InterPro"/>
</dbReference>